<keyword evidence="6" id="KW-0963">Cytoplasm</keyword>
<organism evidence="20 21">
    <name type="scientific">Coemansia interrupta</name>
    <dbReference type="NCBI Taxonomy" id="1126814"/>
    <lineage>
        <taxon>Eukaryota</taxon>
        <taxon>Fungi</taxon>
        <taxon>Fungi incertae sedis</taxon>
        <taxon>Zoopagomycota</taxon>
        <taxon>Kickxellomycotina</taxon>
        <taxon>Kickxellomycetes</taxon>
        <taxon>Kickxellales</taxon>
        <taxon>Kickxellaceae</taxon>
        <taxon>Coemansia</taxon>
    </lineage>
</organism>
<evidence type="ECO:0000256" key="15">
    <source>
        <dbReference type="ARBA" id="ARBA00023306"/>
    </source>
</evidence>
<keyword evidence="21" id="KW-1185">Reference proteome</keyword>
<keyword evidence="14" id="KW-0539">Nucleus</keyword>
<dbReference type="OrthoDB" id="5599235at2759"/>
<evidence type="ECO:0000256" key="1">
    <source>
        <dbReference type="ARBA" id="ARBA00004123"/>
    </source>
</evidence>
<evidence type="ECO:0000256" key="6">
    <source>
        <dbReference type="ARBA" id="ARBA00022490"/>
    </source>
</evidence>
<evidence type="ECO:0000256" key="7">
    <source>
        <dbReference type="ARBA" id="ARBA00022618"/>
    </source>
</evidence>
<evidence type="ECO:0000256" key="14">
    <source>
        <dbReference type="ARBA" id="ARBA00023242"/>
    </source>
</evidence>
<keyword evidence="10" id="KW-0159">Chromosome partition</keyword>
<feature type="region of interest" description="Disordered" evidence="19">
    <location>
        <begin position="1"/>
        <end position="45"/>
    </location>
</feature>
<evidence type="ECO:0000256" key="2">
    <source>
        <dbReference type="ARBA" id="ARBA00004186"/>
    </source>
</evidence>
<dbReference type="GO" id="GO:0072686">
    <property type="term" value="C:mitotic spindle"/>
    <property type="evidence" value="ECO:0007669"/>
    <property type="project" value="InterPro"/>
</dbReference>
<dbReference type="GO" id="GO:0042729">
    <property type="term" value="C:DASH complex"/>
    <property type="evidence" value="ECO:0007669"/>
    <property type="project" value="InterPro"/>
</dbReference>
<keyword evidence="13" id="KW-0206">Cytoskeleton</keyword>
<accession>A0A9W8LNL9</accession>
<dbReference type="GO" id="GO:0005874">
    <property type="term" value="C:microtubule"/>
    <property type="evidence" value="ECO:0007669"/>
    <property type="project" value="UniProtKB-KW"/>
</dbReference>
<sequence length="237" mass="26144">MNTRRLGKQASAQEEHLQSSSNQHYEQTLDETEPPSALSRQDNDEDDIELSELRRVRRALSKMNQGIENVQHQMKYFNSNVSQTTQLLDIWVRILSQTAHNQGFLANEEWHGGSMDTAKLDDLVQRDRMRVEEAERRAREAEAQREREKMEARERERLRAEVAAAAEAAAARKQQGTRPGLAGGRRPPPGPAARGGRGASSRGAGTRGASRSGARGGRGGGSSIPSASTGSRIRPPR</sequence>
<feature type="compositionally biased region" description="Basic and acidic residues" evidence="19">
    <location>
        <begin position="135"/>
        <end position="160"/>
    </location>
</feature>
<evidence type="ECO:0000256" key="8">
    <source>
        <dbReference type="ARBA" id="ARBA00022701"/>
    </source>
</evidence>
<dbReference type="AlphaFoldDB" id="A0A9W8LNL9"/>
<evidence type="ECO:0000256" key="18">
    <source>
        <dbReference type="ARBA" id="ARBA00044358"/>
    </source>
</evidence>
<evidence type="ECO:0000256" key="12">
    <source>
        <dbReference type="ARBA" id="ARBA00023054"/>
    </source>
</evidence>
<keyword evidence="5" id="KW-0158">Chromosome</keyword>
<dbReference type="PANTHER" id="PTHR28216:SF1">
    <property type="entry name" value="DASH COMPLEX SUBUNIT DUO1"/>
    <property type="match status" value="1"/>
</dbReference>
<feature type="compositionally biased region" description="Low complexity" evidence="19">
    <location>
        <begin position="161"/>
        <end position="180"/>
    </location>
</feature>
<keyword evidence="9" id="KW-0498">Mitosis</keyword>
<dbReference type="Proteomes" id="UP001140172">
    <property type="component" value="Unassembled WGS sequence"/>
</dbReference>
<comment type="similarity">
    <text evidence="4">Belongs to the DASH complex DUO1 family.</text>
</comment>
<proteinExistence type="inferred from homology"/>
<reference evidence="20" key="1">
    <citation type="submission" date="2022-07" db="EMBL/GenBank/DDBJ databases">
        <title>Phylogenomic reconstructions and comparative analyses of Kickxellomycotina fungi.</title>
        <authorList>
            <person name="Reynolds N.K."/>
            <person name="Stajich J.E."/>
            <person name="Barry K."/>
            <person name="Grigoriev I.V."/>
            <person name="Crous P."/>
            <person name="Smith M.E."/>
        </authorList>
    </citation>
    <scope>NUCLEOTIDE SEQUENCE</scope>
    <source>
        <strain evidence="20">BCRC 34489</strain>
    </source>
</reference>
<evidence type="ECO:0000256" key="19">
    <source>
        <dbReference type="SAM" id="MobiDB-lite"/>
    </source>
</evidence>
<evidence type="ECO:0000313" key="20">
    <source>
        <dbReference type="EMBL" id="KAJ2787927.1"/>
    </source>
</evidence>
<dbReference type="GO" id="GO:0000278">
    <property type="term" value="P:mitotic cell cycle"/>
    <property type="evidence" value="ECO:0007669"/>
    <property type="project" value="InterPro"/>
</dbReference>
<dbReference type="EMBL" id="JANBUM010000008">
    <property type="protein sequence ID" value="KAJ2787927.1"/>
    <property type="molecule type" value="Genomic_DNA"/>
</dbReference>
<dbReference type="Pfam" id="PF08651">
    <property type="entry name" value="DASH_Duo1"/>
    <property type="match status" value="1"/>
</dbReference>
<dbReference type="PANTHER" id="PTHR28216">
    <property type="entry name" value="DASH COMPLEX SUBUNIT DUO1"/>
    <property type="match status" value="1"/>
</dbReference>
<evidence type="ECO:0000256" key="5">
    <source>
        <dbReference type="ARBA" id="ARBA00022454"/>
    </source>
</evidence>
<feature type="region of interest" description="Disordered" evidence="19">
    <location>
        <begin position="135"/>
        <end position="237"/>
    </location>
</feature>
<keyword evidence="8" id="KW-0493">Microtubule</keyword>
<comment type="caution">
    <text evidence="20">The sequence shown here is derived from an EMBL/GenBank/DDBJ whole genome shotgun (WGS) entry which is preliminary data.</text>
</comment>
<evidence type="ECO:0000313" key="21">
    <source>
        <dbReference type="Proteomes" id="UP001140172"/>
    </source>
</evidence>
<keyword evidence="16" id="KW-0137">Centromere</keyword>
<evidence type="ECO:0000256" key="17">
    <source>
        <dbReference type="ARBA" id="ARBA00044152"/>
    </source>
</evidence>
<name>A0A9W8LNL9_9FUNG</name>
<feature type="compositionally biased region" description="Low complexity" evidence="19">
    <location>
        <begin position="199"/>
        <end position="213"/>
    </location>
</feature>
<evidence type="ECO:0000256" key="10">
    <source>
        <dbReference type="ARBA" id="ARBA00022829"/>
    </source>
</evidence>
<evidence type="ECO:0000256" key="11">
    <source>
        <dbReference type="ARBA" id="ARBA00022838"/>
    </source>
</evidence>
<protein>
    <recommendedName>
        <fullName evidence="17">DASH complex subunit DUO1</fullName>
    </recommendedName>
    <alternativeName>
        <fullName evidence="18">Outer kinetochore protein DUO1</fullName>
    </alternativeName>
</protein>
<gene>
    <name evidence="20" type="ORF">GGI15_000346</name>
</gene>
<keyword evidence="12" id="KW-0175">Coiled coil</keyword>
<dbReference type="InterPro" id="IPR013960">
    <property type="entry name" value="DASH_Duo1"/>
</dbReference>
<dbReference type="GO" id="GO:0007059">
    <property type="term" value="P:chromosome segregation"/>
    <property type="evidence" value="ECO:0007669"/>
    <property type="project" value="UniProtKB-KW"/>
</dbReference>
<keyword evidence="7" id="KW-0132">Cell division</keyword>
<evidence type="ECO:0000256" key="3">
    <source>
        <dbReference type="ARBA" id="ARBA00004629"/>
    </source>
</evidence>
<dbReference type="GO" id="GO:0051301">
    <property type="term" value="P:cell division"/>
    <property type="evidence" value="ECO:0007669"/>
    <property type="project" value="UniProtKB-KW"/>
</dbReference>
<comment type="subcellular location">
    <subcellularLocation>
        <location evidence="3">Chromosome</location>
        <location evidence="3">Centromere</location>
        <location evidence="3">Kinetochore</location>
    </subcellularLocation>
    <subcellularLocation>
        <location evidence="2">Cytoplasm</location>
        <location evidence="2">Cytoskeleton</location>
        <location evidence="2">Spindle</location>
    </subcellularLocation>
    <subcellularLocation>
        <location evidence="1">Nucleus</location>
    </subcellularLocation>
</comment>
<keyword evidence="15" id="KW-0131">Cell cycle</keyword>
<evidence type="ECO:0000256" key="4">
    <source>
        <dbReference type="ARBA" id="ARBA00005366"/>
    </source>
</evidence>
<keyword evidence="11" id="KW-0995">Kinetochore</keyword>
<evidence type="ECO:0000256" key="13">
    <source>
        <dbReference type="ARBA" id="ARBA00023212"/>
    </source>
</evidence>
<evidence type="ECO:0000256" key="16">
    <source>
        <dbReference type="ARBA" id="ARBA00023328"/>
    </source>
</evidence>
<evidence type="ECO:0000256" key="9">
    <source>
        <dbReference type="ARBA" id="ARBA00022776"/>
    </source>
</evidence>